<dbReference type="EMBL" id="JARGDL010000010">
    <property type="protein sequence ID" value="MDF1612197.1"/>
    <property type="molecule type" value="Genomic_DNA"/>
</dbReference>
<evidence type="ECO:0000256" key="2">
    <source>
        <dbReference type="ARBA" id="ARBA00010961"/>
    </source>
</evidence>
<keyword evidence="8" id="KW-1185">Reference proteome</keyword>
<dbReference type="Proteomes" id="UP001221302">
    <property type="component" value="Unassembled WGS sequence"/>
</dbReference>
<sequence>MASKDQKSFMKDLKNVYTAPTEEAALLELDKLEERWLKKYPLPIKSWNDNWGNLATFFEYPEEIRTIIYTTNAVESLHRQFRKVTKTRSLFPIDDSLKKMLFLAYRDISKKWAMPLRNWSFVISQFSIIFNNRLMPFL</sequence>
<evidence type="ECO:0000256" key="4">
    <source>
        <dbReference type="ARBA" id="ARBA00023125"/>
    </source>
</evidence>
<evidence type="ECO:0000256" key="6">
    <source>
        <dbReference type="RuleBase" id="RU365089"/>
    </source>
</evidence>
<comment type="caution">
    <text evidence="7">The sequence shown here is derived from an EMBL/GenBank/DDBJ whole genome shotgun (WGS) entry which is preliminary data.</text>
</comment>
<proteinExistence type="inferred from homology"/>
<name>A0AAE3TE86_9BACT</name>
<comment type="function">
    <text evidence="1 6">Required for the transposition of the insertion element.</text>
</comment>
<evidence type="ECO:0000313" key="7">
    <source>
        <dbReference type="EMBL" id="MDF1612197.1"/>
    </source>
</evidence>
<dbReference type="GO" id="GO:0003677">
    <property type="term" value="F:DNA binding"/>
    <property type="evidence" value="ECO:0007669"/>
    <property type="project" value="UniProtKB-UniRule"/>
</dbReference>
<reference evidence="7" key="1">
    <citation type="submission" date="2023-03" db="EMBL/GenBank/DDBJ databases">
        <title>Stygiobacter electus gen. nov., sp. nov., facultatively anaerobic thermotolerant bacterium of the class Ignavibacteria from a well of Yessentuki mineral water deposit.</title>
        <authorList>
            <person name="Podosokorskaya O.A."/>
            <person name="Elcheninov A.G."/>
            <person name="Petrova N.F."/>
            <person name="Zavarzina D.G."/>
            <person name="Kublanov I.V."/>
            <person name="Merkel A.Y."/>
        </authorList>
    </citation>
    <scope>NUCLEOTIDE SEQUENCE</scope>
    <source>
        <strain evidence="7">09-Me</strain>
    </source>
</reference>
<keyword evidence="5 6" id="KW-0233">DNA recombination</keyword>
<dbReference type="PANTHER" id="PTHR33217">
    <property type="entry name" value="TRANSPOSASE FOR INSERTION SEQUENCE ELEMENT IS1081"/>
    <property type="match status" value="1"/>
</dbReference>
<dbReference type="RefSeq" id="WP_321535965.1">
    <property type="nucleotide sequence ID" value="NZ_JARGDL010000010.1"/>
</dbReference>
<dbReference type="AlphaFoldDB" id="A0AAE3TE86"/>
<protein>
    <recommendedName>
        <fullName evidence="6">Mutator family transposase</fullName>
    </recommendedName>
</protein>
<dbReference type="GO" id="GO:0004803">
    <property type="term" value="F:transposase activity"/>
    <property type="evidence" value="ECO:0007669"/>
    <property type="project" value="UniProtKB-UniRule"/>
</dbReference>
<dbReference type="GO" id="GO:0006313">
    <property type="term" value="P:DNA transposition"/>
    <property type="evidence" value="ECO:0007669"/>
    <property type="project" value="UniProtKB-UniRule"/>
</dbReference>
<accession>A0AAE3TE86</accession>
<evidence type="ECO:0000313" key="8">
    <source>
        <dbReference type="Proteomes" id="UP001221302"/>
    </source>
</evidence>
<evidence type="ECO:0000256" key="3">
    <source>
        <dbReference type="ARBA" id="ARBA00022578"/>
    </source>
</evidence>
<keyword evidence="6" id="KW-0814">Transposable element</keyword>
<dbReference type="InterPro" id="IPR001207">
    <property type="entry name" value="Transposase_mutator"/>
</dbReference>
<gene>
    <name evidence="7" type="ORF">P0M35_08550</name>
</gene>
<dbReference type="Pfam" id="PF00872">
    <property type="entry name" value="Transposase_mut"/>
    <property type="match status" value="1"/>
</dbReference>
<dbReference type="PANTHER" id="PTHR33217:SF8">
    <property type="entry name" value="MUTATOR FAMILY TRANSPOSASE"/>
    <property type="match status" value="1"/>
</dbReference>
<comment type="similarity">
    <text evidence="2 6">Belongs to the transposase mutator family.</text>
</comment>
<evidence type="ECO:0000256" key="1">
    <source>
        <dbReference type="ARBA" id="ARBA00002190"/>
    </source>
</evidence>
<keyword evidence="3 6" id="KW-0815">Transposition</keyword>
<organism evidence="7 8">
    <name type="scientific">Stygiobacter electus</name>
    <dbReference type="NCBI Taxonomy" id="3032292"/>
    <lineage>
        <taxon>Bacteria</taxon>
        <taxon>Pseudomonadati</taxon>
        <taxon>Ignavibacteriota</taxon>
        <taxon>Ignavibacteria</taxon>
        <taxon>Ignavibacteriales</taxon>
        <taxon>Melioribacteraceae</taxon>
        <taxon>Stygiobacter</taxon>
    </lineage>
</organism>
<evidence type="ECO:0000256" key="5">
    <source>
        <dbReference type="ARBA" id="ARBA00023172"/>
    </source>
</evidence>
<keyword evidence="4 6" id="KW-0238">DNA-binding</keyword>